<gene>
    <name evidence="2" type="ORF">GW579_18110</name>
</gene>
<dbReference type="CDD" id="cd02440">
    <property type="entry name" value="AdoMet_MTases"/>
    <property type="match status" value="1"/>
</dbReference>
<evidence type="ECO:0000259" key="1">
    <source>
        <dbReference type="Pfam" id="PF08241"/>
    </source>
</evidence>
<feature type="domain" description="Methyltransferase type 11" evidence="1">
    <location>
        <begin position="63"/>
        <end position="159"/>
    </location>
</feature>
<keyword evidence="2" id="KW-0489">Methyltransferase</keyword>
<dbReference type="GO" id="GO:0032259">
    <property type="term" value="P:methylation"/>
    <property type="evidence" value="ECO:0007669"/>
    <property type="project" value="UniProtKB-KW"/>
</dbReference>
<dbReference type="AlphaFoldDB" id="A0A6M2B6P1"/>
<dbReference type="RefSeq" id="WP_165060858.1">
    <property type="nucleotide sequence ID" value="NZ_JAADJS010000004.1"/>
</dbReference>
<dbReference type="InterPro" id="IPR050508">
    <property type="entry name" value="Methyltransf_Superfamily"/>
</dbReference>
<dbReference type="InterPro" id="IPR013216">
    <property type="entry name" value="Methyltransf_11"/>
</dbReference>
<dbReference type="PANTHER" id="PTHR42912:SF80">
    <property type="entry name" value="METHYLTRANSFERASE DOMAIN-CONTAINING PROTEIN"/>
    <property type="match status" value="1"/>
</dbReference>
<keyword evidence="3" id="KW-1185">Reference proteome</keyword>
<accession>A0A6M2B6P1</accession>
<dbReference type="GO" id="GO:0008757">
    <property type="term" value="F:S-adenosylmethionine-dependent methyltransferase activity"/>
    <property type="evidence" value="ECO:0007669"/>
    <property type="project" value="InterPro"/>
</dbReference>
<name>A0A6M2B6P1_9GAMM</name>
<dbReference type="Proteomes" id="UP000476696">
    <property type="component" value="Unassembled WGS sequence"/>
</dbReference>
<keyword evidence="2" id="KW-0808">Transferase</keyword>
<reference evidence="2 3" key="2">
    <citation type="submission" date="2020-03" db="EMBL/GenBank/DDBJ databases">
        <title>Rahnella aceri sp. nov., isoated from traditional Jeju Makgeolli.</title>
        <authorList>
            <person name="Kim I.S."/>
            <person name="Jeon D."/>
        </authorList>
    </citation>
    <scope>NUCLEOTIDE SEQUENCE [LARGE SCALE GENOMIC DNA]</scope>
    <source>
        <strain evidence="2 3">Lac-M11</strain>
    </source>
</reference>
<dbReference type="Pfam" id="PF08241">
    <property type="entry name" value="Methyltransf_11"/>
    <property type="match status" value="1"/>
</dbReference>
<sequence>MAISKAVKNTIDSVGKFTSVDMTHDPKWFINFMDEANCLPDHEIINRKLAEVLEPLDYKSIIELGCGTGNDVRYLLSIYPDVTEIVGVDLSEAMIAEANSRIIEGSRIRFEKGDGKHLHFDDNRFDAARAKLVLMHCDSIDTTLSELIRVVKPNGKVAIFDHDFDGLLIDHSDVKLTREIVERLSNKAKNNWSGRQLFGRFLNHGLVNVSVEAISVNLTLGVLRSMILGQEDMAHLSKAEQAWWEELVIKNEKGLFFASFIGFLVVGTK</sequence>
<evidence type="ECO:0000313" key="3">
    <source>
        <dbReference type="Proteomes" id="UP000476696"/>
    </source>
</evidence>
<dbReference type="InterPro" id="IPR029063">
    <property type="entry name" value="SAM-dependent_MTases_sf"/>
</dbReference>
<dbReference type="Gene3D" id="3.40.50.150">
    <property type="entry name" value="Vaccinia Virus protein VP39"/>
    <property type="match status" value="1"/>
</dbReference>
<proteinExistence type="predicted"/>
<dbReference type="EMBL" id="JAADJS010000004">
    <property type="protein sequence ID" value="NGX88996.1"/>
    <property type="molecule type" value="Genomic_DNA"/>
</dbReference>
<protein>
    <submittedName>
        <fullName evidence="2">Methyltransferase domain-containing protein</fullName>
    </submittedName>
</protein>
<organism evidence="2 3">
    <name type="scientific">Rahnella contaminans</name>
    <dbReference type="NCBI Taxonomy" id="2703882"/>
    <lineage>
        <taxon>Bacteria</taxon>
        <taxon>Pseudomonadati</taxon>
        <taxon>Pseudomonadota</taxon>
        <taxon>Gammaproteobacteria</taxon>
        <taxon>Enterobacterales</taxon>
        <taxon>Yersiniaceae</taxon>
        <taxon>Rahnella</taxon>
    </lineage>
</organism>
<comment type="caution">
    <text evidence="2">The sequence shown here is derived from an EMBL/GenBank/DDBJ whole genome shotgun (WGS) entry which is preliminary data.</text>
</comment>
<dbReference type="SUPFAM" id="SSF53335">
    <property type="entry name" value="S-adenosyl-L-methionine-dependent methyltransferases"/>
    <property type="match status" value="1"/>
</dbReference>
<dbReference type="PANTHER" id="PTHR42912">
    <property type="entry name" value="METHYLTRANSFERASE"/>
    <property type="match status" value="1"/>
</dbReference>
<reference evidence="2 3" key="1">
    <citation type="submission" date="2020-01" db="EMBL/GenBank/DDBJ databases">
        <authorList>
            <person name="Lee S.D."/>
        </authorList>
    </citation>
    <scope>NUCLEOTIDE SEQUENCE [LARGE SCALE GENOMIC DNA]</scope>
    <source>
        <strain evidence="2 3">Lac-M11</strain>
    </source>
</reference>
<evidence type="ECO:0000313" key="2">
    <source>
        <dbReference type="EMBL" id="NGX88996.1"/>
    </source>
</evidence>